<proteinExistence type="predicted"/>
<accession>A0A0E9U6A0</accession>
<protein>
    <submittedName>
        <fullName evidence="1">Uncharacterized protein</fullName>
    </submittedName>
</protein>
<sequence length="55" mass="6040">MCDYFQSQSPGPVERSSARKTMERVGSGLDYIYTSASNSQPKFCVFLLALCKVAA</sequence>
<dbReference type="EMBL" id="GBXM01047143">
    <property type="protein sequence ID" value="JAH61434.1"/>
    <property type="molecule type" value="Transcribed_RNA"/>
</dbReference>
<organism evidence="1">
    <name type="scientific">Anguilla anguilla</name>
    <name type="common">European freshwater eel</name>
    <name type="synonym">Muraena anguilla</name>
    <dbReference type="NCBI Taxonomy" id="7936"/>
    <lineage>
        <taxon>Eukaryota</taxon>
        <taxon>Metazoa</taxon>
        <taxon>Chordata</taxon>
        <taxon>Craniata</taxon>
        <taxon>Vertebrata</taxon>
        <taxon>Euteleostomi</taxon>
        <taxon>Actinopterygii</taxon>
        <taxon>Neopterygii</taxon>
        <taxon>Teleostei</taxon>
        <taxon>Anguilliformes</taxon>
        <taxon>Anguillidae</taxon>
        <taxon>Anguilla</taxon>
    </lineage>
</organism>
<reference evidence="1" key="2">
    <citation type="journal article" date="2015" name="Fish Shellfish Immunol.">
        <title>Early steps in the European eel (Anguilla anguilla)-Vibrio vulnificus interaction in the gills: Role of the RtxA13 toxin.</title>
        <authorList>
            <person name="Callol A."/>
            <person name="Pajuelo D."/>
            <person name="Ebbesson L."/>
            <person name="Teles M."/>
            <person name="MacKenzie S."/>
            <person name="Amaro C."/>
        </authorList>
    </citation>
    <scope>NUCLEOTIDE SEQUENCE</scope>
</reference>
<evidence type="ECO:0000313" key="1">
    <source>
        <dbReference type="EMBL" id="JAH61434.1"/>
    </source>
</evidence>
<name>A0A0E9U6A0_ANGAN</name>
<dbReference type="AlphaFoldDB" id="A0A0E9U6A0"/>
<reference evidence="1" key="1">
    <citation type="submission" date="2014-11" db="EMBL/GenBank/DDBJ databases">
        <authorList>
            <person name="Amaro Gonzalez C."/>
        </authorList>
    </citation>
    <scope>NUCLEOTIDE SEQUENCE</scope>
</reference>